<dbReference type="PANTHER" id="PTHR48449:SF1">
    <property type="entry name" value="DUF1985 DOMAIN-CONTAINING PROTEIN"/>
    <property type="match status" value="1"/>
</dbReference>
<sequence length="216" mass="24864">RKKGTWEGLTTYPKPPYFNEAHLGAFGVTYFSYLQGVDELAFSEQLVHELSLRRVENQGVKDLEGLTYLIGCELTRFTMQDFCLITGQRDIKKEKGKGKTKAIPKKVSKKISVTCDELEREFKECKNRGNAFKLGLVYFVDDVLIGPKNNVDTTSTLWRIMDRFNRFVWGSISFEQLHDNLSFTASRRGRGRVEGDGEGDEEEEEEEEEVRETKRA</sequence>
<dbReference type="AlphaFoldDB" id="A0A498IDF8"/>
<dbReference type="InterPro" id="IPR015410">
    <property type="entry name" value="DUF1985"/>
</dbReference>
<name>A0A498IDF8_MALDO</name>
<organism evidence="3 4">
    <name type="scientific">Malus domestica</name>
    <name type="common">Apple</name>
    <name type="synonym">Pyrus malus</name>
    <dbReference type="NCBI Taxonomy" id="3750"/>
    <lineage>
        <taxon>Eukaryota</taxon>
        <taxon>Viridiplantae</taxon>
        <taxon>Streptophyta</taxon>
        <taxon>Embryophyta</taxon>
        <taxon>Tracheophyta</taxon>
        <taxon>Spermatophyta</taxon>
        <taxon>Magnoliopsida</taxon>
        <taxon>eudicotyledons</taxon>
        <taxon>Gunneridae</taxon>
        <taxon>Pentapetalae</taxon>
        <taxon>rosids</taxon>
        <taxon>fabids</taxon>
        <taxon>Rosales</taxon>
        <taxon>Rosaceae</taxon>
        <taxon>Amygdaloideae</taxon>
        <taxon>Maleae</taxon>
        <taxon>Malus</taxon>
    </lineage>
</organism>
<feature type="region of interest" description="Disordered" evidence="1">
    <location>
        <begin position="186"/>
        <end position="216"/>
    </location>
</feature>
<dbReference type="PANTHER" id="PTHR48449">
    <property type="entry name" value="DUF1985 DOMAIN-CONTAINING PROTEIN"/>
    <property type="match status" value="1"/>
</dbReference>
<feature type="non-terminal residue" evidence="3">
    <location>
        <position position="1"/>
    </location>
</feature>
<feature type="compositionally biased region" description="Acidic residues" evidence="1">
    <location>
        <begin position="196"/>
        <end position="210"/>
    </location>
</feature>
<dbReference type="Proteomes" id="UP000290289">
    <property type="component" value="Chromosome 12"/>
</dbReference>
<dbReference type="Pfam" id="PF09331">
    <property type="entry name" value="DUF1985"/>
    <property type="match status" value="1"/>
</dbReference>
<keyword evidence="4" id="KW-1185">Reference proteome</keyword>
<dbReference type="EMBL" id="RDQH01000338">
    <property type="protein sequence ID" value="RXH81049.1"/>
    <property type="molecule type" value="Genomic_DNA"/>
</dbReference>
<evidence type="ECO:0000256" key="1">
    <source>
        <dbReference type="SAM" id="MobiDB-lite"/>
    </source>
</evidence>
<accession>A0A498IDF8</accession>
<evidence type="ECO:0000313" key="4">
    <source>
        <dbReference type="Proteomes" id="UP000290289"/>
    </source>
</evidence>
<gene>
    <name evidence="3" type="ORF">DVH24_004963</name>
</gene>
<evidence type="ECO:0000259" key="2">
    <source>
        <dbReference type="Pfam" id="PF09331"/>
    </source>
</evidence>
<proteinExistence type="predicted"/>
<evidence type="ECO:0000313" key="3">
    <source>
        <dbReference type="EMBL" id="RXH81049.1"/>
    </source>
</evidence>
<comment type="caution">
    <text evidence="3">The sequence shown here is derived from an EMBL/GenBank/DDBJ whole genome shotgun (WGS) entry which is preliminary data.</text>
</comment>
<reference evidence="3 4" key="1">
    <citation type="submission" date="2018-10" db="EMBL/GenBank/DDBJ databases">
        <title>A high-quality apple genome assembly.</title>
        <authorList>
            <person name="Hu J."/>
        </authorList>
    </citation>
    <scope>NUCLEOTIDE SEQUENCE [LARGE SCALE GENOMIC DNA]</scope>
    <source>
        <strain evidence="4">cv. HFTH1</strain>
        <tissue evidence="3">Young leaf</tissue>
    </source>
</reference>
<feature type="domain" description="DUF1985" evidence="2">
    <location>
        <begin position="69"/>
        <end position="178"/>
    </location>
</feature>
<protein>
    <recommendedName>
        <fullName evidence="2">DUF1985 domain-containing protein</fullName>
    </recommendedName>
</protein>